<dbReference type="InterPro" id="IPR019596">
    <property type="entry name" value="Phage_Mu_GpM_tail_tub"/>
</dbReference>
<name>A0A939MF31_9BRAD</name>
<reference evidence="1" key="1">
    <citation type="submission" date="2021-03" db="EMBL/GenBank/DDBJ databases">
        <title>Whole Genome Sequence of Bradyrhizobium sp. Strain 144S4.</title>
        <authorList>
            <person name="Bromfield E.S.P."/>
            <person name="Cloutier S."/>
        </authorList>
    </citation>
    <scope>NUCLEOTIDE SEQUENCE [LARGE SCALE GENOMIC DNA]</scope>
    <source>
        <strain evidence="1">144S4</strain>
    </source>
</reference>
<reference evidence="2 3" key="2">
    <citation type="journal article" date="2022" name="Int. J. Syst. Evol. Microbiol.">
        <title>Strains of Bradyrhizobium barranii sp. nov. associated with legumes native to Canada are symbionts of soybeans and belong to different subspecies (subsp. barranii subsp. nov. and subsp. apii subsp. nov.) and symbiovars (sv. glycinearum and sv. septentrionale).</title>
        <authorList>
            <person name="Bromfield E.S.P."/>
            <person name="Cloutier S."/>
            <person name="Wasai-Hara S."/>
            <person name="Minamisawa K."/>
        </authorList>
    </citation>
    <scope>NUCLEOTIDE SEQUENCE [LARGE SCALE GENOMIC DNA]</scope>
    <source>
        <strain evidence="2 3">144S4</strain>
    </source>
</reference>
<dbReference type="KEGG" id="bban:J4G43_047265"/>
<dbReference type="RefSeq" id="WP_063685533.1">
    <property type="nucleotide sequence ID" value="NZ_CP086136.1"/>
</dbReference>
<proteinExistence type="predicted"/>
<dbReference type="Pfam" id="PF10618">
    <property type="entry name" value="Tail_tube"/>
    <property type="match status" value="1"/>
</dbReference>
<protein>
    <submittedName>
        <fullName evidence="1">Phage tail tube protein</fullName>
    </submittedName>
</protein>
<accession>A0A939MF31</accession>
<organism evidence="1">
    <name type="scientific">Bradyrhizobium barranii subsp. barranii</name>
    <dbReference type="NCBI Taxonomy" id="2823807"/>
    <lineage>
        <taxon>Bacteria</taxon>
        <taxon>Pseudomonadati</taxon>
        <taxon>Pseudomonadota</taxon>
        <taxon>Alphaproteobacteria</taxon>
        <taxon>Hyphomicrobiales</taxon>
        <taxon>Nitrobacteraceae</taxon>
        <taxon>Bradyrhizobium</taxon>
        <taxon>Bradyrhizobium barranii</taxon>
    </lineage>
</organism>
<evidence type="ECO:0000313" key="1">
    <source>
        <dbReference type="EMBL" id="MBO1868454.1"/>
    </source>
</evidence>
<dbReference type="EMBL" id="CP086136">
    <property type="protein sequence ID" value="UEM11968.1"/>
    <property type="molecule type" value="Genomic_DNA"/>
</dbReference>
<dbReference type="Proteomes" id="UP000664702">
    <property type="component" value="Chromosome"/>
</dbReference>
<dbReference type="AlphaFoldDB" id="A0A939MF31"/>
<sequence length="122" mass="13221">MAQRIAGIAFLTVDGTQLALRGNFTVSPSPVERTMIAGQDGVHGYQELPRVPYIEGDLSTLPGFYLEDLLAETDVTVVAQLANNMQYILTGGTCKGGFENNTRDGQVRVRWEGVTCQEVSLA</sequence>
<evidence type="ECO:0000313" key="3">
    <source>
        <dbReference type="Proteomes" id="UP000664702"/>
    </source>
</evidence>
<gene>
    <name evidence="2" type="ORF">J4G43_047265</name>
    <name evidence="1" type="ORF">J4G43_48970</name>
</gene>
<evidence type="ECO:0000313" key="2">
    <source>
        <dbReference type="EMBL" id="UEM11968.1"/>
    </source>
</evidence>
<dbReference type="EMBL" id="JAGEMI010000001">
    <property type="protein sequence ID" value="MBO1868454.1"/>
    <property type="molecule type" value="Genomic_DNA"/>
</dbReference>